<organism evidence="2 3">
    <name type="scientific">Limosilactobacillus portuensis</name>
    <dbReference type="NCBI Taxonomy" id="2742601"/>
    <lineage>
        <taxon>Bacteria</taxon>
        <taxon>Bacillati</taxon>
        <taxon>Bacillota</taxon>
        <taxon>Bacilli</taxon>
        <taxon>Lactobacillales</taxon>
        <taxon>Lactobacillaceae</taxon>
        <taxon>Limosilactobacillus</taxon>
    </lineage>
</organism>
<gene>
    <name evidence="2" type="ORF">KSL82_06500</name>
</gene>
<dbReference type="Proteomes" id="UP001196248">
    <property type="component" value="Unassembled WGS sequence"/>
</dbReference>
<evidence type="ECO:0000313" key="2">
    <source>
        <dbReference type="EMBL" id="MBU9695543.1"/>
    </source>
</evidence>
<keyword evidence="1" id="KW-0472">Membrane</keyword>
<evidence type="ECO:0008006" key="4">
    <source>
        <dbReference type="Google" id="ProtNLM"/>
    </source>
</evidence>
<feature type="transmembrane region" description="Helical" evidence="1">
    <location>
        <begin position="12"/>
        <end position="32"/>
    </location>
</feature>
<name>A0ABS6IVK4_9LACO</name>
<evidence type="ECO:0000256" key="1">
    <source>
        <dbReference type="SAM" id="Phobius"/>
    </source>
</evidence>
<reference evidence="2 3" key="1">
    <citation type="submission" date="2021-06" db="EMBL/GenBank/DDBJ databases">
        <title>Limosilactobacillus angelus sp. nov., isolated from the human vagina.</title>
        <authorList>
            <person name="Chen Y.-S."/>
        </authorList>
    </citation>
    <scope>NUCLEOTIDE SEQUENCE [LARGE SCALE GENOMIC DNA]</scope>
    <source>
        <strain evidence="2 3">P5L02</strain>
    </source>
</reference>
<dbReference type="RefSeq" id="WP_148444590.1">
    <property type="nucleotide sequence ID" value="NZ_JAHPJJ010000014.1"/>
</dbReference>
<dbReference type="EMBL" id="JAHPJJ010000014">
    <property type="protein sequence ID" value="MBU9695543.1"/>
    <property type="molecule type" value="Genomic_DNA"/>
</dbReference>
<comment type="caution">
    <text evidence="2">The sequence shown here is derived from an EMBL/GenBank/DDBJ whole genome shotgun (WGS) entry which is preliminary data.</text>
</comment>
<protein>
    <recommendedName>
        <fullName evidence="4">YtxH domain-containing protein</fullName>
    </recommendedName>
</protein>
<keyword evidence="3" id="KW-1185">Reference proteome</keyword>
<sequence>MTGKQTLPDIFSNIAGGIAGGVFAVWIVFIEIDSRHRDEAQISIIKLLNLIDEFSFILPEKDRIRELYSNNYDNAFMNMHTIIWLNLIMSFIF</sequence>
<accession>A0ABS6IVK4</accession>
<evidence type="ECO:0000313" key="3">
    <source>
        <dbReference type="Proteomes" id="UP001196248"/>
    </source>
</evidence>
<proteinExistence type="predicted"/>
<keyword evidence="1" id="KW-1133">Transmembrane helix</keyword>
<keyword evidence="1" id="KW-0812">Transmembrane</keyword>